<gene>
    <name evidence="6" type="ORF">H0A76_09535</name>
</gene>
<sequence length="147" mass="16514">MNTLDKWDERYLSLAKEIATWSKDPSTQVGAVTVGRKKEVLSQGFNGFPRGIHDTDERYNNREDKYKFVVHAEMNAIYNATYSGTSLDGAILYVYGLPICSECAKGIIQVGIKKVVVEKSKELDNWNDSVKLSKAMFDEAGVELIIK</sequence>
<dbReference type="GO" id="GO:0008270">
    <property type="term" value="F:zinc ion binding"/>
    <property type="evidence" value="ECO:0007669"/>
    <property type="project" value="InterPro"/>
</dbReference>
<dbReference type="InterPro" id="IPR016473">
    <property type="entry name" value="dCMP_deaminase"/>
</dbReference>
<dbReference type="Pfam" id="PF00383">
    <property type="entry name" value="dCMP_cyt_deam_1"/>
    <property type="match status" value="1"/>
</dbReference>
<comment type="cofactor">
    <cofactor evidence="1 4">
        <name>Zn(2+)</name>
        <dbReference type="ChEBI" id="CHEBI:29105"/>
    </cofactor>
</comment>
<dbReference type="Proteomes" id="UP000568751">
    <property type="component" value="Unassembled WGS sequence"/>
</dbReference>
<dbReference type="PANTHER" id="PTHR11086">
    <property type="entry name" value="DEOXYCYTIDYLATE DEAMINASE-RELATED"/>
    <property type="match status" value="1"/>
</dbReference>
<dbReference type="GO" id="GO:0005737">
    <property type="term" value="C:cytoplasm"/>
    <property type="evidence" value="ECO:0007669"/>
    <property type="project" value="TreeGrafter"/>
</dbReference>
<evidence type="ECO:0000256" key="1">
    <source>
        <dbReference type="ARBA" id="ARBA00001947"/>
    </source>
</evidence>
<dbReference type="InterPro" id="IPR016193">
    <property type="entry name" value="Cytidine_deaminase-like"/>
</dbReference>
<organism evidence="6 7">
    <name type="scientific">Candidatus Thiodubiliella endoseptemdiera</name>
    <dbReference type="NCBI Taxonomy" id="2738886"/>
    <lineage>
        <taxon>Bacteria</taxon>
        <taxon>Pseudomonadati</taxon>
        <taxon>Pseudomonadota</taxon>
        <taxon>Gammaproteobacteria</taxon>
        <taxon>Candidatus Pseudothioglobaceae</taxon>
        <taxon>Candidatus Thiodubiliella</taxon>
    </lineage>
</organism>
<dbReference type="InterPro" id="IPR002125">
    <property type="entry name" value="CMP_dCMP_dom"/>
</dbReference>
<dbReference type="SUPFAM" id="SSF53927">
    <property type="entry name" value="Cytidine deaminase-like"/>
    <property type="match status" value="1"/>
</dbReference>
<reference evidence="6 7" key="1">
    <citation type="submission" date="2020-05" db="EMBL/GenBank/DDBJ databases">
        <title>Horizontal transmission and recombination maintain forever young bacterial symbiont genomes.</title>
        <authorList>
            <person name="Russell S.L."/>
            <person name="Pepper-Tunick E."/>
            <person name="Svedberg J."/>
            <person name="Byrne A."/>
            <person name="Ruelas Castillo J."/>
            <person name="Vollmers C."/>
            <person name="Beinart R.A."/>
            <person name="Corbett-Detig R."/>
        </authorList>
    </citation>
    <scope>NUCLEOTIDE SEQUENCE [LARGE SCALE GENOMIC DNA]</scope>
    <source>
        <strain evidence="6">455</strain>
    </source>
</reference>
<dbReference type="Gene3D" id="3.40.140.10">
    <property type="entry name" value="Cytidine Deaminase, domain 2"/>
    <property type="match status" value="1"/>
</dbReference>
<evidence type="ECO:0000259" key="5">
    <source>
        <dbReference type="PROSITE" id="PS51747"/>
    </source>
</evidence>
<feature type="binding site" evidence="4">
    <location>
        <position position="103"/>
    </location>
    <ligand>
        <name>Zn(2+)</name>
        <dbReference type="ChEBI" id="CHEBI:29105"/>
        <note>catalytic</note>
    </ligand>
</feature>
<dbReference type="AlphaFoldDB" id="A0A853F378"/>
<dbReference type="InterPro" id="IPR035105">
    <property type="entry name" value="Deoxycytidylate_deaminase_dom"/>
</dbReference>
<evidence type="ECO:0000313" key="6">
    <source>
        <dbReference type="EMBL" id="NYT28092.1"/>
    </source>
</evidence>
<dbReference type="EMBL" id="JACCHT010000002">
    <property type="protein sequence ID" value="NYT28092.1"/>
    <property type="molecule type" value="Genomic_DNA"/>
</dbReference>
<keyword evidence="2" id="KW-0378">Hydrolase</keyword>
<comment type="caution">
    <text evidence="6">The sequence shown here is derived from an EMBL/GenBank/DDBJ whole genome shotgun (WGS) entry which is preliminary data.</text>
</comment>
<keyword evidence="4" id="KW-0862">Zinc</keyword>
<feature type="binding site" evidence="4">
    <location>
        <position position="71"/>
    </location>
    <ligand>
        <name>Zn(2+)</name>
        <dbReference type="ChEBI" id="CHEBI:29105"/>
        <note>catalytic</note>
    </ligand>
</feature>
<name>A0A853F378_9GAMM</name>
<evidence type="ECO:0000256" key="3">
    <source>
        <dbReference type="PIRSR" id="PIRSR006019-1"/>
    </source>
</evidence>
<evidence type="ECO:0000256" key="4">
    <source>
        <dbReference type="PIRSR" id="PIRSR006019-2"/>
    </source>
</evidence>
<proteinExistence type="predicted"/>
<protein>
    <submittedName>
        <fullName evidence="6">dCMP deaminase family protein</fullName>
    </submittedName>
</protein>
<dbReference type="PANTHER" id="PTHR11086:SF18">
    <property type="entry name" value="DEOXYCYTIDYLATE DEAMINASE"/>
    <property type="match status" value="1"/>
</dbReference>
<dbReference type="GO" id="GO:0004132">
    <property type="term" value="F:dCMP deaminase activity"/>
    <property type="evidence" value="ECO:0007669"/>
    <property type="project" value="InterPro"/>
</dbReference>
<evidence type="ECO:0000256" key="2">
    <source>
        <dbReference type="ARBA" id="ARBA00022801"/>
    </source>
</evidence>
<dbReference type="InterPro" id="IPR015517">
    <property type="entry name" value="dCMP_deaminase-rel"/>
</dbReference>
<dbReference type="PIRSF" id="PIRSF006019">
    <property type="entry name" value="dCMP_deaminase"/>
    <property type="match status" value="1"/>
</dbReference>
<dbReference type="RefSeq" id="WP_369151170.1">
    <property type="nucleotide sequence ID" value="NZ_OZ156463.1"/>
</dbReference>
<dbReference type="GO" id="GO:0006220">
    <property type="term" value="P:pyrimidine nucleotide metabolic process"/>
    <property type="evidence" value="ECO:0007669"/>
    <property type="project" value="InterPro"/>
</dbReference>
<keyword evidence="4" id="KW-0479">Metal-binding</keyword>
<feature type="domain" description="CMP/dCMP-type deaminase" evidence="5">
    <location>
        <begin position="6"/>
        <end position="144"/>
    </location>
</feature>
<feature type="binding site" evidence="4">
    <location>
        <position position="100"/>
    </location>
    <ligand>
        <name>Zn(2+)</name>
        <dbReference type="ChEBI" id="CHEBI:29105"/>
        <note>catalytic</note>
    </ligand>
</feature>
<accession>A0A853F378</accession>
<dbReference type="CDD" id="cd01286">
    <property type="entry name" value="deoxycytidylate_deaminase"/>
    <property type="match status" value="1"/>
</dbReference>
<feature type="active site" description="Proton donor" evidence="3">
    <location>
        <position position="73"/>
    </location>
</feature>
<dbReference type="PROSITE" id="PS51747">
    <property type="entry name" value="CYT_DCMP_DEAMINASES_2"/>
    <property type="match status" value="1"/>
</dbReference>
<evidence type="ECO:0000313" key="7">
    <source>
        <dbReference type="Proteomes" id="UP000568751"/>
    </source>
</evidence>